<dbReference type="AlphaFoldDB" id="E9GYB3"/>
<keyword evidence="2" id="KW-1185">Reference proteome</keyword>
<dbReference type="HOGENOM" id="CLU_1534116_0_0_1"/>
<gene>
    <name evidence="1" type="ORF">DAPPUDRAFT_250317</name>
</gene>
<organism evidence="1 2">
    <name type="scientific">Daphnia pulex</name>
    <name type="common">Water flea</name>
    <dbReference type="NCBI Taxonomy" id="6669"/>
    <lineage>
        <taxon>Eukaryota</taxon>
        <taxon>Metazoa</taxon>
        <taxon>Ecdysozoa</taxon>
        <taxon>Arthropoda</taxon>
        <taxon>Crustacea</taxon>
        <taxon>Branchiopoda</taxon>
        <taxon>Diplostraca</taxon>
        <taxon>Cladocera</taxon>
        <taxon>Anomopoda</taxon>
        <taxon>Daphniidae</taxon>
        <taxon>Daphnia</taxon>
    </lineage>
</organism>
<dbReference type="KEGG" id="dpx:DAPPUDRAFT_250317"/>
<protein>
    <submittedName>
        <fullName evidence="1">Uncharacterized protein</fullName>
    </submittedName>
</protein>
<name>E9GYB3_DAPPU</name>
<evidence type="ECO:0000313" key="1">
    <source>
        <dbReference type="EMBL" id="EFX75572.1"/>
    </source>
</evidence>
<sequence length="175" mass="19797">MEDNGKQRTFLETIQDLTKENRTSRGTPTKKSMNYRRLASEDQFASITSAVGLMKEVMEQLSAPSRTLNSSLTSTLPLPRPSASNNIQANIRRDPSTFVHARLNIWEWLQLLENLPLIAEGTKEVVSYALESTCFELKTLMEYYTSSADQETYARLKTARLNGNPRLKTSALHVI</sequence>
<proteinExistence type="predicted"/>
<dbReference type="InParanoid" id="E9GYB3"/>
<dbReference type="Proteomes" id="UP000000305">
    <property type="component" value="Unassembled WGS sequence"/>
</dbReference>
<accession>E9GYB3</accession>
<dbReference type="EMBL" id="GL732574">
    <property type="protein sequence ID" value="EFX75572.1"/>
    <property type="molecule type" value="Genomic_DNA"/>
</dbReference>
<evidence type="ECO:0000313" key="2">
    <source>
        <dbReference type="Proteomes" id="UP000000305"/>
    </source>
</evidence>
<reference evidence="1 2" key="1">
    <citation type="journal article" date="2011" name="Science">
        <title>The ecoresponsive genome of Daphnia pulex.</title>
        <authorList>
            <person name="Colbourne J.K."/>
            <person name="Pfrender M.E."/>
            <person name="Gilbert D."/>
            <person name="Thomas W.K."/>
            <person name="Tucker A."/>
            <person name="Oakley T.H."/>
            <person name="Tokishita S."/>
            <person name="Aerts A."/>
            <person name="Arnold G.J."/>
            <person name="Basu M.K."/>
            <person name="Bauer D.J."/>
            <person name="Caceres C.E."/>
            <person name="Carmel L."/>
            <person name="Casola C."/>
            <person name="Choi J.H."/>
            <person name="Detter J.C."/>
            <person name="Dong Q."/>
            <person name="Dusheyko S."/>
            <person name="Eads B.D."/>
            <person name="Frohlich T."/>
            <person name="Geiler-Samerotte K.A."/>
            <person name="Gerlach D."/>
            <person name="Hatcher P."/>
            <person name="Jogdeo S."/>
            <person name="Krijgsveld J."/>
            <person name="Kriventseva E.V."/>
            <person name="Kultz D."/>
            <person name="Laforsch C."/>
            <person name="Lindquist E."/>
            <person name="Lopez J."/>
            <person name="Manak J.R."/>
            <person name="Muller J."/>
            <person name="Pangilinan J."/>
            <person name="Patwardhan R.P."/>
            <person name="Pitluck S."/>
            <person name="Pritham E.J."/>
            <person name="Rechtsteiner A."/>
            <person name="Rho M."/>
            <person name="Rogozin I.B."/>
            <person name="Sakarya O."/>
            <person name="Salamov A."/>
            <person name="Schaack S."/>
            <person name="Shapiro H."/>
            <person name="Shiga Y."/>
            <person name="Skalitzky C."/>
            <person name="Smith Z."/>
            <person name="Souvorov A."/>
            <person name="Sung W."/>
            <person name="Tang Z."/>
            <person name="Tsuchiya D."/>
            <person name="Tu H."/>
            <person name="Vos H."/>
            <person name="Wang M."/>
            <person name="Wolf Y.I."/>
            <person name="Yamagata H."/>
            <person name="Yamada T."/>
            <person name="Ye Y."/>
            <person name="Shaw J.R."/>
            <person name="Andrews J."/>
            <person name="Crease T.J."/>
            <person name="Tang H."/>
            <person name="Lucas S.M."/>
            <person name="Robertson H.M."/>
            <person name="Bork P."/>
            <person name="Koonin E.V."/>
            <person name="Zdobnov E.M."/>
            <person name="Grigoriev I.V."/>
            <person name="Lynch M."/>
            <person name="Boore J.L."/>
        </authorList>
    </citation>
    <scope>NUCLEOTIDE SEQUENCE [LARGE SCALE GENOMIC DNA]</scope>
</reference>